<dbReference type="Gene3D" id="1.10.3210.10">
    <property type="entry name" value="Hypothetical protein af1432"/>
    <property type="match status" value="1"/>
</dbReference>
<dbReference type="Gene3D" id="3.30.420.40">
    <property type="match status" value="1"/>
</dbReference>
<feature type="domain" description="Exopolyphosphatase C-terminal" evidence="2">
    <location>
        <begin position="331"/>
        <end position="516"/>
    </location>
</feature>
<dbReference type="InterPro" id="IPR003695">
    <property type="entry name" value="Ppx_GppA_N"/>
</dbReference>
<dbReference type="GO" id="GO:0016462">
    <property type="term" value="F:pyrophosphatase activity"/>
    <property type="evidence" value="ECO:0007669"/>
    <property type="project" value="TreeGrafter"/>
</dbReference>
<protein>
    <submittedName>
        <fullName evidence="3">Exopolyphosphatase / guanosine-5'-triphosphate,3'-diphosphate pyrophosphatase</fullName>
    </submittedName>
</protein>
<dbReference type="STRING" id="655353.SAMN04488056_104212"/>
<dbReference type="InterPro" id="IPR048951">
    <property type="entry name" value="Ppx_C"/>
</dbReference>
<dbReference type="Pfam" id="PF21697">
    <property type="entry name" value="Ppx_C"/>
    <property type="match status" value="1"/>
</dbReference>
<dbReference type="InterPro" id="IPR043129">
    <property type="entry name" value="ATPase_NBD"/>
</dbReference>
<dbReference type="Pfam" id="PF02541">
    <property type="entry name" value="Ppx-GppA"/>
    <property type="match status" value="1"/>
</dbReference>
<keyword evidence="4" id="KW-1185">Reference proteome</keyword>
<dbReference type="PANTHER" id="PTHR30005">
    <property type="entry name" value="EXOPOLYPHOSPHATASE"/>
    <property type="match status" value="1"/>
</dbReference>
<evidence type="ECO:0000259" key="1">
    <source>
        <dbReference type="Pfam" id="PF02541"/>
    </source>
</evidence>
<dbReference type="SUPFAM" id="SSF53067">
    <property type="entry name" value="Actin-like ATPase domain"/>
    <property type="match status" value="2"/>
</dbReference>
<sequence>MTLQGHSQIESSDKNLDKLTMQGRISGSVPVAVVDIGSNSVRLVMYEREARAPVPMYNEKHLCGLGRGVGVTGKLEEKAVDAALAALRRFRFLMDTAGVKNKYVLATAAARDASNGPDFLRQVEEICGIEALVLSGEDEARKSALGVVSAMLDPCGVVGDLGGGSLELVSVDGQTLGVGATHPLGGLRLQDMSEGSVKQAQKIAKNELVQSEQLKELEGKTFYAIGGTWRALGKLHMASVGYPLHVMHHYEIDGEEALEFCHQCIRDDIEDFSGISAVSKSRRSLLPYGAAVLHEVIRKGKPKRIVFSSLGVREGHLYELLPAEIQQEDPLLSACEDLCVLRSRSPQYAHELADWLDKVYEALEVAETDYEKRLRRAACLLTDMGWRAHPDYRGTQSLNVIAHSTFIGIDHPGRAYLAMSNYFRHEGLSGAKLSGRMREMSNLHLRTMAQITGAAQRLAHAAVGDLPGVLDRLDIRLADDTAVLTLPDDLKMLRHSKLERRFTSFVRLLGYDAQIV</sequence>
<dbReference type="EMBL" id="FOVR01000004">
    <property type="protein sequence ID" value="SFO27336.1"/>
    <property type="molecule type" value="Genomic_DNA"/>
</dbReference>
<evidence type="ECO:0000313" key="3">
    <source>
        <dbReference type="EMBL" id="SFO27336.1"/>
    </source>
</evidence>
<evidence type="ECO:0000313" key="4">
    <source>
        <dbReference type="Proteomes" id="UP000199236"/>
    </source>
</evidence>
<dbReference type="SUPFAM" id="SSF109604">
    <property type="entry name" value="HD-domain/PDEase-like"/>
    <property type="match status" value="1"/>
</dbReference>
<proteinExistence type="predicted"/>
<dbReference type="CDD" id="cd24052">
    <property type="entry name" value="ASKHA_NBD_HpPPX-GppA-like"/>
    <property type="match status" value="1"/>
</dbReference>
<gene>
    <name evidence="3" type="ORF">SAMN04488056_104212</name>
</gene>
<dbReference type="InterPro" id="IPR050273">
    <property type="entry name" value="GppA/Ppx_hydrolase"/>
</dbReference>
<evidence type="ECO:0000259" key="2">
    <source>
        <dbReference type="Pfam" id="PF21697"/>
    </source>
</evidence>
<reference evidence="3 4" key="1">
    <citation type="submission" date="2016-10" db="EMBL/GenBank/DDBJ databases">
        <authorList>
            <person name="de Groot N.N."/>
        </authorList>
    </citation>
    <scope>NUCLEOTIDE SEQUENCE [LARGE SCALE GENOMIC DNA]</scope>
    <source>
        <strain evidence="3 4">CGMCC 1.9157</strain>
    </source>
</reference>
<organism evidence="3 4">
    <name type="scientific">Cohaesibacter marisflavi</name>
    <dbReference type="NCBI Taxonomy" id="655353"/>
    <lineage>
        <taxon>Bacteria</taxon>
        <taxon>Pseudomonadati</taxon>
        <taxon>Pseudomonadota</taxon>
        <taxon>Alphaproteobacteria</taxon>
        <taxon>Hyphomicrobiales</taxon>
        <taxon>Cohaesibacteraceae</taxon>
    </lineage>
</organism>
<accession>A0A1I5FUQ7</accession>
<feature type="domain" description="Ppx/GppA phosphatase N-terminal" evidence="1">
    <location>
        <begin position="48"/>
        <end position="323"/>
    </location>
</feature>
<name>A0A1I5FUQ7_9HYPH</name>
<dbReference type="AlphaFoldDB" id="A0A1I5FUQ7"/>
<dbReference type="PANTHER" id="PTHR30005:SF0">
    <property type="entry name" value="RETROGRADE REGULATION PROTEIN 2"/>
    <property type="match status" value="1"/>
</dbReference>
<dbReference type="Gene3D" id="3.30.420.150">
    <property type="entry name" value="Exopolyphosphatase. Domain 2"/>
    <property type="match status" value="1"/>
</dbReference>
<dbReference type="OrthoDB" id="3698573at2"/>
<dbReference type="Proteomes" id="UP000199236">
    <property type="component" value="Unassembled WGS sequence"/>
</dbReference>